<name>A0A9P3G2E4_9APHY</name>
<dbReference type="OrthoDB" id="205794at2759"/>
<organism evidence="9 10">
    <name type="scientific">Phanerochaete sordida</name>
    <dbReference type="NCBI Taxonomy" id="48140"/>
    <lineage>
        <taxon>Eukaryota</taxon>
        <taxon>Fungi</taxon>
        <taxon>Dikarya</taxon>
        <taxon>Basidiomycota</taxon>
        <taxon>Agaricomycotina</taxon>
        <taxon>Agaricomycetes</taxon>
        <taxon>Polyporales</taxon>
        <taxon>Phanerochaetaceae</taxon>
        <taxon>Phanerochaete</taxon>
    </lineage>
</organism>
<comment type="subcellular location">
    <subcellularLocation>
        <location evidence="1">Nucleus</location>
    </subcellularLocation>
</comment>
<dbReference type="Proteomes" id="UP000703269">
    <property type="component" value="Unassembled WGS sequence"/>
</dbReference>
<keyword evidence="6" id="KW-0539">Nucleus</keyword>
<dbReference type="GO" id="GO:0006397">
    <property type="term" value="P:mRNA processing"/>
    <property type="evidence" value="ECO:0007669"/>
    <property type="project" value="UniProtKB-KW"/>
</dbReference>
<feature type="region of interest" description="Disordered" evidence="8">
    <location>
        <begin position="39"/>
        <end position="58"/>
    </location>
</feature>
<dbReference type="GO" id="GO:0071011">
    <property type="term" value="C:precatalytic spliceosome"/>
    <property type="evidence" value="ECO:0007669"/>
    <property type="project" value="TreeGrafter"/>
</dbReference>
<dbReference type="Pfam" id="PF05700">
    <property type="entry name" value="BCAS2"/>
    <property type="match status" value="1"/>
</dbReference>
<evidence type="ECO:0000256" key="6">
    <source>
        <dbReference type="ARBA" id="ARBA00023242"/>
    </source>
</evidence>
<feature type="coiled-coil region" evidence="7">
    <location>
        <begin position="98"/>
        <end position="217"/>
    </location>
</feature>
<dbReference type="GO" id="GO:0000974">
    <property type="term" value="C:Prp19 complex"/>
    <property type="evidence" value="ECO:0007669"/>
    <property type="project" value="TreeGrafter"/>
</dbReference>
<dbReference type="GO" id="GO:0071013">
    <property type="term" value="C:catalytic step 2 spliceosome"/>
    <property type="evidence" value="ECO:0007669"/>
    <property type="project" value="TreeGrafter"/>
</dbReference>
<keyword evidence="4" id="KW-0747">Spliceosome</keyword>
<dbReference type="PANTHER" id="PTHR13296">
    <property type="entry name" value="BCAS2 PROTEIN"/>
    <property type="match status" value="1"/>
</dbReference>
<reference evidence="9 10" key="1">
    <citation type="submission" date="2021-08" db="EMBL/GenBank/DDBJ databases">
        <title>Draft Genome Sequence of Phanerochaete sordida strain YK-624.</title>
        <authorList>
            <person name="Mori T."/>
            <person name="Dohra H."/>
            <person name="Suzuki T."/>
            <person name="Kawagishi H."/>
            <person name="Hirai H."/>
        </authorList>
    </citation>
    <scope>NUCLEOTIDE SEQUENCE [LARGE SCALE GENOMIC DNA]</scope>
    <source>
        <strain evidence="9 10">YK-624</strain>
    </source>
</reference>
<dbReference type="GO" id="GO:0008380">
    <property type="term" value="P:RNA splicing"/>
    <property type="evidence" value="ECO:0007669"/>
    <property type="project" value="UniProtKB-KW"/>
</dbReference>
<feature type="region of interest" description="Disordered" evidence="8">
    <location>
        <begin position="1"/>
        <end position="26"/>
    </location>
</feature>
<dbReference type="AlphaFoldDB" id="A0A9P3G2E4"/>
<evidence type="ECO:0000313" key="10">
    <source>
        <dbReference type="Proteomes" id="UP000703269"/>
    </source>
</evidence>
<comment type="caution">
    <text evidence="9">The sequence shown here is derived from an EMBL/GenBank/DDBJ whole genome shotgun (WGS) entry which is preliminary data.</text>
</comment>
<keyword evidence="5" id="KW-0508">mRNA splicing</keyword>
<evidence type="ECO:0000256" key="8">
    <source>
        <dbReference type="SAM" id="MobiDB-lite"/>
    </source>
</evidence>
<protein>
    <submittedName>
        <fullName evidence="9">BCAS2 domain-containing protein</fullName>
    </submittedName>
</protein>
<evidence type="ECO:0000256" key="7">
    <source>
        <dbReference type="SAM" id="Coils"/>
    </source>
</evidence>
<comment type="similarity">
    <text evidence="2">Belongs to the SPF27 family.</text>
</comment>
<evidence type="ECO:0000313" key="9">
    <source>
        <dbReference type="EMBL" id="GJE87772.1"/>
    </source>
</evidence>
<evidence type="ECO:0000256" key="1">
    <source>
        <dbReference type="ARBA" id="ARBA00004123"/>
    </source>
</evidence>
<dbReference type="InterPro" id="IPR008409">
    <property type="entry name" value="SPF27"/>
</dbReference>
<gene>
    <name evidence="9" type="ORF">PsYK624_038550</name>
</gene>
<evidence type="ECO:0000256" key="2">
    <source>
        <dbReference type="ARBA" id="ARBA00010788"/>
    </source>
</evidence>
<dbReference type="EMBL" id="BPQB01000007">
    <property type="protein sequence ID" value="GJE87772.1"/>
    <property type="molecule type" value="Genomic_DNA"/>
</dbReference>
<keyword evidence="3" id="KW-0507">mRNA processing</keyword>
<evidence type="ECO:0000256" key="3">
    <source>
        <dbReference type="ARBA" id="ARBA00022664"/>
    </source>
</evidence>
<dbReference type="PANTHER" id="PTHR13296:SF0">
    <property type="entry name" value="PRE-MRNA-SPLICING FACTOR SPF27"/>
    <property type="match status" value="1"/>
</dbReference>
<sequence>MASENGEVSAVIDSLPYYDNDLERDPGLKDRAEKLIQKELKQQASQGLHPGVPPPPTLFANSPLLQQELARVESHQPIPPIDTFRYQLPGPTNSPATEEDWEAALKNAQAQLEHQRLRHMNLALLQQYGSNAWRIHNFLLEQTAKNLEKAVEDLKQLTVEVNRERKNFQTGVGAQLTTLETRWTELISSVLQIEMANVALEAEIDKLNKREVELSNL</sequence>
<evidence type="ECO:0000256" key="4">
    <source>
        <dbReference type="ARBA" id="ARBA00022728"/>
    </source>
</evidence>
<proteinExistence type="inferred from homology"/>
<evidence type="ECO:0000256" key="5">
    <source>
        <dbReference type="ARBA" id="ARBA00023187"/>
    </source>
</evidence>
<keyword evidence="7" id="KW-0175">Coiled coil</keyword>
<keyword evidence="10" id="KW-1185">Reference proteome</keyword>
<accession>A0A9P3G2E4</accession>